<proteinExistence type="inferred from homology"/>
<evidence type="ECO:0000256" key="2">
    <source>
        <dbReference type="ARBA" id="ARBA00012417"/>
    </source>
</evidence>
<dbReference type="AlphaFoldDB" id="A0A2D4PM34"/>
<dbReference type="InterPro" id="IPR023211">
    <property type="entry name" value="DNA_pol_palm_dom_sf"/>
</dbReference>
<reference evidence="10" key="2">
    <citation type="submission" date="2017-11" db="EMBL/GenBank/DDBJ databases">
        <title>Coralsnake Venomics: Analyses of Venom Gland Transcriptomes and Proteomes of Six Brazilian Taxa.</title>
        <authorList>
            <person name="Aird S.D."/>
            <person name="Jorge da Silva N."/>
            <person name="Qiu L."/>
            <person name="Villar-Briones A."/>
            <person name="Aparecida-Saddi V."/>
            <person name="Campos-Telles M.P."/>
            <person name="Grau M."/>
            <person name="Mikheyev A.S."/>
        </authorList>
    </citation>
    <scope>NUCLEOTIDE SEQUENCE</scope>
    <source>
        <tissue evidence="10">Venom_gland</tissue>
    </source>
</reference>
<name>A0A2D4PM34_MICSU</name>
<reference evidence="10" key="1">
    <citation type="submission" date="2017-07" db="EMBL/GenBank/DDBJ databases">
        <authorList>
            <person name="Mikheyev A."/>
            <person name="Grau M."/>
        </authorList>
    </citation>
    <scope>NUCLEOTIDE SEQUENCE</scope>
    <source>
        <tissue evidence="10">Venom_gland</tissue>
    </source>
</reference>
<dbReference type="PANTHER" id="PTHR33568:SF3">
    <property type="entry name" value="DNA-DIRECTED DNA POLYMERASE"/>
    <property type="match status" value="1"/>
</dbReference>
<sequence>MHNPADLSHTSERALTGTWCTVELNVVVEKGYRIAEIYEVWHFERKAKNLFSEYINLHLRQKQEASGYPEWCKTEEDKERYVRDYKKNEGVQLRQEHIEFNPAKRQIAKLFLNSLWDKFGQSTNQLTTSVVTEPEELFKYLFVPYYKASSCEFVDDEAAILMWKVAENQPTKSTCTNVFIASFTTAYARLELYKLLDRLEDRCLYHDTDSVIFISREGAWSPALGDYLGQLTSEIPPNTSITKFAAAGPKTYGYGLSNGSTVLKVKGITLNSANSAKVNFESLKNLIDEYCLTEGSEKKEIRIEQPGIVRVKKRWALETRVLRKTLRVVYNKRVLKSEDYCTLPYGY</sequence>
<dbReference type="GO" id="GO:0000166">
    <property type="term" value="F:nucleotide binding"/>
    <property type="evidence" value="ECO:0007669"/>
    <property type="project" value="InterPro"/>
</dbReference>
<keyword evidence="5" id="KW-0235">DNA replication</keyword>
<accession>A0A2D4PM34</accession>
<dbReference type="Gene3D" id="3.90.1600.10">
    <property type="entry name" value="Palm domain of DNA polymerase"/>
    <property type="match status" value="1"/>
</dbReference>
<evidence type="ECO:0000259" key="9">
    <source>
        <dbReference type="Pfam" id="PF03175"/>
    </source>
</evidence>
<keyword evidence="7" id="KW-0238">DNA-binding</keyword>
<evidence type="ECO:0000256" key="3">
    <source>
        <dbReference type="ARBA" id="ARBA00022679"/>
    </source>
</evidence>
<evidence type="ECO:0000256" key="5">
    <source>
        <dbReference type="ARBA" id="ARBA00022705"/>
    </source>
</evidence>
<dbReference type="GO" id="GO:0003677">
    <property type="term" value="F:DNA binding"/>
    <property type="evidence" value="ECO:0007669"/>
    <property type="project" value="UniProtKB-KW"/>
</dbReference>
<dbReference type="Pfam" id="PF03175">
    <property type="entry name" value="DNA_pol_B_2"/>
    <property type="match status" value="1"/>
</dbReference>
<keyword evidence="3" id="KW-0808">Transferase</keyword>
<evidence type="ECO:0000256" key="7">
    <source>
        <dbReference type="ARBA" id="ARBA00023125"/>
    </source>
</evidence>
<dbReference type="EC" id="2.7.7.7" evidence="2"/>
<evidence type="ECO:0000256" key="6">
    <source>
        <dbReference type="ARBA" id="ARBA00022932"/>
    </source>
</evidence>
<dbReference type="GO" id="GO:0003887">
    <property type="term" value="F:DNA-directed DNA polymerase activity"/>
    <property type="evidence" value="ECO:0007669"/>
    <property type="project" value="UniProtKB-KW"/>
</dbReference>
<evidence type="ECO:0000256" key="1">
    <source>
        <dbReference type="ARBA" id="ARBA00005755"/>
    </source>
</evidence>
<dbReference type="InterPro" id="IPR043502">
    <property type="entry name" value="DNA/RNA_pol_sf"/>
</dbReference>
<dbReference type="EMBL" id="IACN01074867">
    <property type="protein sequence ID" value="LAB58539.1"/>
    <property type="molecule type" value="Transcribed_RNA"/>
</dbReference>
<keyword evidence="6" id="KW-0239">DNA-directed DNA polymerase</keyword>
<dbReference type="Gene3D" id="1.10.287.690">
    <property type="entry name" value="Helix hairpin bin"/>
    <property type="match status" value="1"/>
</dbReference>
<evidence type="ECO:0000313" key="10">
    <source>
        <dbReference type="EMBL" id="LAB58538.1"/>
    </source>
</evidence>
<dbReference type="EMBL" id="IACN01074868">
    <property type="protein sequence ID" value="LAB58541.1"/>
    <property type="molecule type" value="Transcribed_RNA"/>
</dbReference>
<evidence type="ECO:0000256" key="4">
    <source>
        <dbReference type="ARBA" id="ARBA00022695"/>
    </source>
</evidence>
<comment type="catalytic activity">
    <reaction evidence="8">
        <text>DNA(n) + a 2'-deoxyribonucleoside 5'-triphosphate = DNA(n+1) + diphosphate</text>
        <dbReference type="Rhea" id="RHEA:22508"/>
        <dbReference type="Rhea" id="RHEA-COMP:17339"/>
        <dbReference type="Rhea" id="RHEA-COMP:17340"/>
        <dbReference type="ChEBI" id="CHEBI:33019"/>
        <dbReference type="ChEBI" id="CHEBI:61560"/>
        <dbReference type="ChEBI" id="CHEBI:173112"/>
        <dbReference type="EC" id="2.7.7.7"/>
    </reaction>
</comment>
<evidence type="ECO:0000256" key="8">
    <source>
        <dbReference type="ARBA" id="ARBA00049244"/>
    </source>
</evidence>
<dbReference type="EMBL" id="IACN01074866">
    <property type="protein sequence ID" value="LAB58538.1"/>
    <property type="molecule type" value="Transcribed_RNA"/>
</dbReference>
<comment type="similarity">
    <text evidence="1">Belongs to the DNA polymerase type-B family.</text>
</comment>
<dbReference type="InterPro" id="IPR004868">
    <property type="entry name" value="DNA-dir_DNA_pol_B_mt/vir"/>
</dbReference>
<keyword evidence="4" id="KW-0548">Nucleotidyltransferase</keyword>
<dbReference type="GO" id="GO:0006260">
    <property type="term" value="P:DNA replication"/>
    <property type="evidence" value="ECO:0007669"/>
    <property type="project" value="UniProtKB-KW"/>
</dbReference>
<organism evidence="10">
    <name type="scientific">Micrurus surinamensis</name>
    <name type="common">Surinam coral snake</name>
    <dbReference type="NCBI Taxonomy" id="129470"/>
    <lineage>
        <taxon>Eukaryota</taxon>
        <taxon>Metazoa</taxon>
        <taxon>Chordata</taxon>
        <taxon>Craniata</taxon>
        <taxon>Vertebrata</taxon>
        <taxon>Euteleostomi</taxon>
        <taxon>Lepidosauria</taxon>
        <taxon>Squamata</taxon>
        <taxon>Bifurcata</taxon>
        <taxon>Unidentata</taxon>
        <taxon>Episquamata</taxon>
        <taxon>Toxicofera</taxon>
        <taxon>Serpentes</taxon>
        <taxon>Colubroidea</taxon>
        <taxon>Elapidae</taxon>
        <taxon>Elapinae</taxon>
        <taxon>Micrurus</taxon>
    </lineage>
</organism>
<dbReference type="PANTHER" id="PTHR33568">
    <property type="entry name" value="DNA POLYMERASE"/>
    <property type="match status" value="1"/>
</dbReference>
<dbReference type="SUPFAM" id="SSF56672">
    <property type="entry name" value="DNA/RNA polymerases"/>
    <property type="match status" value="1"/>
</dbReference>
<feature type="domain" description="DNA-directed DNA polymerase family B mitochondria/virus" evidence="9">
    <location>
        <begin position="100"/>
        <end position="197"/>
    </location>
</feature>
<protein>
    <recommendedName>
        <fullName evidence="2">DNA-directed DNA polymerase</fullName>
        <ecNumber evidence="2">2.7.7.7</ecNumber>
    </recommendedName>
</protein>